<protein>
    <submittedName>
        <fullName evidence="1">Uncharacterized protein</fullName>
    </submittedName>
</protein>
<gene>
    <name evidence="1" type="ORF">HP555_10975</name>
</gene>
<dbReference type="KEGG" id="dog:HP555_10975"/>
<dbReference type="Proteomes" id="UP000596092">
    <property type="component" value="Chromosome"/>
</dbReference>
<accession>A0A7T6ARA8</accession>
<name>A0A7T6ARA8_9BACT</name>
<organism evidence="1 2">
    <name type="scientific">Desulfobulbus oligotrophicus</name>
    <dbReference type="NCBI Taxonomy" id="1909699"/>
    <lineage>
        <taxon>Bacteria</taxon>
        <taxon>Pseudomonadati</taxon>
        <taxon>Thermodesulfobacteriota</taxon>
        <taxon>Desulfobulbia</taxon>
        <taxon>Desulfobulbales</taxon>
        <taxon>Desulfobulbaceae</taxon>
        <taxon>Desulfobulbus</taxon>
    </lineage>
</organism>
<evidence type="ECO:0000313" key="2">
    <source>
        <dbReference type="Proteomes" id="UP000596092"/>
    </source>
</evidence>
<dbReference type="RefSeq" id="WP_199262432.1">
    <property type="nucleotide sequence ID" value="NZ_CP054140.1"/>
</dbReference>
<sequence>MTAPLTALPASITAGDSIAWTLTRDDYPAAAGWTLSFVFINGAAKIAMASTAVGDRHAIAIEAATTALYTPGKYTYAGFAANGTVRHTIERGSMDVLPNLAVQSTYDGRAWYDKAIEALEAAIARRADKTQMSQVLPNGVQVQHLPLRDQIEALRQLKQIRAAAAGKWKKTITPRFKN</sequence>
<dbReference type="AlphaFoldDB" id="A0A7T6ARA8"/>
<evidence type="ECO:0000313" key="1">
    <source>
        <dbReference type="EMBL" id="QQG66352.1"/>
    </source>
</evidence>
<reference evidence="1 2" key="1">
    <citation type="submission" date="2020-05" db="EMBL/GenBank/DDBJ databases">
        <title>Complete genome of Desulfobulbus oligotrophicus.</title>
        <authorList>
            <person name="Podar M."/>
        </authorList>
    </citation>
    <scope>NUCLEOTIDE SEQUENCE [LARGE SCALE GENOMIC DNA]</scope>
    <source>
        <strain evidence="1 2">Prop6</strain>
    </source>
</reference>
<dbReference type="EMBL" id="CP054140">
    <property type="protein sequence ID" value="QQG66352.1"/>
    <property type="molecule type" value="Genomic_DNA"/>
</dbReference>
<keyword evidence="2" id="KW-1185">Reference proteome</keyword>
<proteinExistence type="predicted"/>